<evidence type="ECO:0000256" key="6">
    <source>
        <dbReference type="ARBA" id="ARBA00022801"/>
    </source>
</evidence>
<accession>A0A0G2HWC0</accession>
<comment type="catalytic activity">
    <reaction evidence="1 10">
        <text>Random hydrolysis of (1-&gt;6)-alpha-D-mannosidic linkages in unbranched (1-&gt;6)-mannans.</text>
        <dbReference type="EC" id="3.2.1.101"/>
    </reaction>
</comment>
<comment type="subcellular location">
    <subcellularLocation>
        <location evidence="2">Endomembrane system</location>
    </subcellularLocation>
</comment>
<evidence type="ECO:0000256" key="13">
    <source>
        <dbReference type="SAM" id="SignalP"/>
    </source>
</evidence>
<reference evidence="15" key="1">
    <citation type="journal article" date="2015" name="PLoS Genet.">
        <title>The dynamic genome and transcriptome of the human fungal pathogen Blastomyces and close relative Emmonsia.</title>
        <authorList>
            <person name="Munoz J.F."/>
            <person name="Gauthier G.M."/>
            <person name="Desjardins C.A."/>
            <person name="Gallo J.E."/>
            <person name="Holder J."/>
            <person name="Sullivan T.D."/>
            <person name="Marty A.J."/>
            <person name="Carmen J.C."/>
            <person name="Chen Z."/>
            <person name="Ding L."/>
            <person name="Gujja S."/>
            <person name="Magrini V."/>
            <person name="Misas E."/>
            <person name="Mitreva M."/>
            <person name="Priest M."/>
            <person name="Saif S."/>
            <person name="Whiston E.A."/>
            <person name="Young S."/>
            <person name="Zeng Q."/>
            <person name="Goldman W.E."/>
            <person name="Mardis E.R."/>
            <person name="Taylor J.W."/>
            <person name="McEwen J.G."/>
            <person name="Clay O.K."/>
            <person name="Klein B.S."/>
            <person name="Cuomo C.A."/>
        </authorList>
    </citation>
    <scope>NUCLEOTIDE SEQUENCE [LARGE SCALE GENOMIC DNA]</scope>
    <source>
        <strain evidence="15">UAMH 3008</strain>
    </source>
</reference>
<dbReference type="EC" id="3.2.1.101" evidence="4 10"/>
<comment type="similarity">
    <text evidence="3 10">Belongs to the glycosyl hydrolase 76 family.</text>
</comment>
<evidence type="ECO:0000313" key="15">
    <source>
        <dbReference type="Proteomes" id="UP000034164"/>
    </source>
</evidence>
<dbReference type="VEuPathDB" id="FungiDB:EMCG_03210"/>
<dbReference type="FunFam" id="1.50.10.20:FF:000006">
    <property type="entry name" value="Mannan endo-1,6-alpha-mannosidase"/>
    <property type="match status" value="1"/>
</dbReference>
<evidence type="ECO:0000256" key="8">
    <source>
        <dbReference type="ARBA" id="ARBA00023180"/>
    </source>
</evidence>
<keyword evidence="8" id="KW-0325">Glycoprotein</keyword>
<dbReference type="GO" id="GO:0009272">
    <property type="term" value="P:fungal-type cell wall biogenesis"/>
    <property type="evidence" value="ECO:0007669"/>
    <property type="project" value="TreeGrafter"/>
</dbReference>
<keyword evidence="6 10" id="KW-0378">Hydrolase</keyword>
<dbReference type="PIRSF" id="PIRSF016302">
    <property type="entry name" value="Man_a_manosd"/>
    <property type="match status" value="1"/>
</dbReference>
<dbReference type="EMBL" id="LCZI01001109">
    <property type="protein sequence ID" value="KKZ62383.1"/>
    <property type="molecule type" value="Genomic_DNA"/>
</dbReference>
<name>A0A0G2HWC0_9EURO</name>
<dbReference type="PANTHER" id="PTHR12145:SF36">
    <property type="entry name" value="MANNAN ENDO-1,6-ALPHA-MANNOSIDASE DCW1"/>
    <property type="match status" value="1"/>
</dbReference>
<evidence type="ECO:0000256" key="2">
    <source>
        <dbReference type="ARBA" id="ARBA00004308"/>
    </source>
</evidence>
<feature type="signal peptide" evidence="13">
    <location>
        <begin position="1"/>
        <end position="32"/>
    </location>
</feature>
<organism evidence="14 15">
    <name type="scientific">[Emmonsia] crescens</name>
    <dbReference type="NCBI Taxonomy" id="73230"/>
    <lineage>
        <taxon>Eukaryota</taxon>
        <taxon>Fungi</taxon>
        <taxon>Dikarya</taxon>
        <taxon>Ascomycota</taxon>
        <taxon>Pezizomycotina</taxon>
        <taxon>Eurotiomycetes</taxon>
        <taxon>Eurotiomycetidae</taxon>
        <taxon>Onygenales</taxon>
        <taxon>Ajellomycetaceae</taxon>
        <taxon>Emergomyces</taxon>
    </lineage>
</organism>
<evidence type="ECO:0000313" key="14">
    <source>
        <dbReference type="EMBL" id="KKZ62383.1"/>
    </source>
</evidence>
<evidence type="ECO:0000256" key="7">
    <source>
        <dbReference type="ARBA" id="ARBA00023136"/>
    </source>
</evidence>
<feature type="chain" id="PRO_5002545619" description="Mannan endo-1,6-alpha-mannosidase" evidence="13">
    <location>
        <begin position="33"/>
        <end position="471"/>
    </location>
</feature>
<keyword evidence="12" id="KW-1133">Transmembrane helix</keyword>
<dbReference type="InterPro" id="IPR014480">
    <property type="entry name" value="Mannan-1_6-alpha_mannosidase"/>
</dbReference>
<evidence type="ECO:0000256" key="11">
    <source>
        <dbReference type="SAM" id="MobiDB-lite"/>
    </source>
</evidence>
<dbReference type="GO" id="GO:0016052">
    <property type="term" value="P:carbohydrate catabolic process"/>
    <property type="evidence" value="ECO:0007669"/>
    <property type="project" value="InterPro"/>
</dbReference>
<keyword evidence="7 12" id="KW-0472">Membrane</keyword>
<gene>
    <name evidence="14" type="ORF">EMCG_03210</name>
</gene>
<dbReference type="GO" id="GO:0008496">
    <property type="term" value="F:mannan endo-1,6-alpha-mannosidase activity"/>
    <property type="evidence" value="ECO:0007669"/>
    <property type="project" value="UniProtKB-UniRule"/>
</dbReference>
<proteinExistence type="inferred from homology"/>
<evidence type="ECO:0000256" key="10">
    <source>
        <dbReference type="PIRNR" id="PIRNR016302"/>
    </source>
</evidence>
<evidence type="ECO:0000256" key="3">
    <source>
        <dbReference type="ARBA" id="ARBA00009699"/>
    </source>
</evidence>
<dbReference type="Pfam" id="PF03663">
    <property type="entry name" value="Glyco_hydro_76"/>
    <property type="match status" value="1"/>
</dbReference>
<dbReference type="SUPFAM" id="SSF48208">
    <property type="entry name" value="Six-hairpin glycosidases"/>
    <property type="match status" value="1"/>
</dbReference>
<feature type="compositionally biased region" description="Basic and acidic residues" evidence="11">
    <location>
        <begin position="425"/>
        <end position="434"/>
    </location>
</feature>
<comment type="caution">
    <text evidence="14">The sequence shown here is derived from an EMBL/GenBank/DDBJ whole genome shotgun (WGS) entry which is preliminary data.</text>
</comment>
<evidence type="ECO:0000256" key="1">
    <source>
        <dbReference type="ARBA" id="ARBA00001452"/>
    </source>
</evidence>
<dbReference type="PANTHER" id="PTHR12145">
    <property type="entry name" value="MANNAN ENDO-1,6-ALPHA-MANNOSIDASE DCW1"/>
    <property type="match status" value="1"/>
</dbReference>
<dbReference type="InterPro" id="IPR008928">
    <property type="entry name" value="6-hairpin_glycosidase_sf"/>
</dbReference>
<evidence type="ECO:0000256" key="4">
    <source>
        <dbReference type="ARBA" id="ARBA00012350"/>
    </source>
</evidence>
<dbReference type="Proteomes" id="UP000034164">
    <property type="component" value="Unassembled WGS sequence"/>
</dbReference>
<dbReference type="OrthoDB" id="4187847at2759"/>
<evidence type="ECO:0000256" key="12">
    <source>
        <dbReference type="SAM" id="Phobius"/>
    </source>
</evidence>
<feature type="region of interest" description="Disordered" evidence="11">
    <location>
        <begin position="415"/>
        <end position="434"/>
    </location>
</feature>
<feature type="transmembrane region" description="Helical" evidence="12">
    <location>
        <begin position="449"/>
        <end position="470"/>
    </location>
</feature>
<dbReference type="GO" id="GO:0012505">
    <property type="term" value="C:endomembrane system"/>
    <property type="evidence" value="ECO:0007669"/>
    <property type="project" value="UniProtKB-SubCell"/>
</dbReference>
<sequence length="471" mass="52122">MRLFSLSSSGSTSQTCTALLLSALLGAQVAQAQTGIPLNVKDPKSVKNAAKTVAEKMVSFYTGWRPGDVPGNLPAPYYWWQAGAMFGGLIDYWYFTGDDQFNDITMQAILHQVGDNKDFQPRNQSQTSGNDDQGFWGMTAMTAAEDKFPNPPADQPQWLALAQAVFHTQAERWHNATCNGGLKWSINILGTGYYYKNAISNGCFFNLAARLARYTGNETYARWADSSWNWVSGVGIVGPRYEYFDGVGDFENENCTKVNHIPWTYNTGVYMSGIASMYNITTGKEQAAWKQRLEGTIKQAEMTFFPESKGRIMTEIVCEDVRGEKKCNEDQRSFRAYLSRWMGSSVKLAPFTKDLIMPMLERSAQAAAKQCSGPDNACGLRWSHLDKWDGDTGVGEQMSALEVIQNNLVDLVSGPADQKTGISKGDPDAGRRDRDKEIKFSHITTGDKVGAGFVTSLILLSILGGAWWMIS</sequence>
<dbReference type="InterPro" id="IPR005198">
    <property type="entry name" value="Glyco_hydro_76"/>
</dbReference>
<evidence type="ECO:0000256" key="9">
    <source>
        <dbReference type="ARBA" id="ARBA00023295"/>
    </source>
</evidence>
<keyword evidence="5 13" id="KW-0732">Signal</keyword>
<keyword evidence="12" id="KW-0812">Transmembrane</keyword>
<keyword evidence="9 10" id="KW-0326">Glycosidase</keyword>
<dbReference type="AlphaFoldDB" id="A0A0G2HWC0"/>
<dbReference type="Gene3D" id="1.50.10.20">
    <property type="match status" value="1"/>
</dbReference>
<evidence type="ECO:0000256" key="5">
    <source>
        <dbReference type="ARBA" id="ARBA00022729"/>
    </source>
</evidence>
<protein>
    <recommendedName>
        <fullName evidence="4 10">Mannan endo-1,6-alpha-mannosidase</fullName>
        <ecNumber evidence="4 10">3.2.1.101</ecNumber>
    </recommendedName>
</protein>